<dbReference type="InterPro" id="IPR010998">
    <property type="entry name" value="Integrase_recombinase_N"/>
</dbReference>
<keyword evidence="3" id="KW-0233">DNA recombination</keyword>
<dbReference type="PANTHER" id="PTHR30349">
    <property type="entry name" value="PHAGE INTEGRASE-RELATED"/>
    <property type="match status" value="1"/>
</dbReference>
<dbReference type="Gene3D" id="1.10.443.10">
    <property type="entry name" value="Intergrase catalytic core"/>
    <property type="match status" value="1"/>
</dbReference>
<feature type="domain" description="Tyr recombinase" evidence="5">
    <location>
        <begin position="219"/>
        <end position="403"/>
    </location>
</feature>
<reference evidence="6 7" key="1">
    <citation type="submission" date="2016-10" db="EMBL/GenBank/DDBJ databases">
        <authorList>
            <person name="de Groot N.N."/>
        </authorList>
    </citation>
    <scope>NUCLEOTIDE SEQUENCE [LARGE SCALE GENOMIC DNA]</scope>
    <source>
        <strain evidence="6 7">47C3B</strain>
    </source>
</reference>
<dbReference type="PROSITE" id="PS51898">
    <property type="entry name" value="TYR_RECOMBINASE"/>
    <property type="match status" value="1"/>
</dbReference>
<gene>
    <name evidence="6" type="ORF">SAMN05216464_1245</name>
</gene>
<dbReference type="Gene3D" id="1.10.150.130">
    <property type="match status" value="1"/>
</dbReference>
<dbReference type="InterPro" id="IPR011010">
    <property type="entry name" value="DNA_brk_join_enz"/>
</dbReference>
<proteinExistence type="inferred from homology"/>
<dbReference type="SUPFAM" id="SSF56349">
    <property type="entry name" value="DNA breaking-rejoining enzymes"/>
    <property type="match status" value="1"/>
</dbReference>
<dbReference type="AlphaFoldDB" id="A0A1G7N007"/>
<evidence type="ECO:0000256" key="3">
    <source>
        <dbReference type="ARBA" id="ARBA00023172"/>
    </source>
</evidence>
<dbReference type="PANTHER" id="PTHR30349:SF64">
    <property type="entry name" value="PROPHAGE INTEGRASE INTD-RELATED"/>
    <property type="match status" value="1"/>
</dbReference>
<evidence type="ECO:0000313" key="7">
    <source>
        <dbReference type="Proteomes" id="UP000199072"/>
    </source>
</evidence>
<dbReference type="InterPro" id="IPR013762">
    <property type="entry name" value="Integrase-like_cat_sf"/>
</dbReference>
<dbReference type="OrthoDB" id="892893at2"/>
<organism evidence="6 7">
    <name type="scientific">Mucilaginibacter pineti</name>
    <dbReference type="NCBI Taxonomy" id="1391627"/>
    <lineage>
        <taxon>Bacteria</taxon>
        <taxon>Pseudomonadati</taxon>
        <taxon>Bacteroidota</taxon>
        <taxon>Sphingobacteriia</taxon>
        <taxon>Sphingobacteriales</taxon>
        <taxon>Sphingobacteriaceae</taxon>
        <taxon>Mucilaginibacter</taxon>
    </lineage>
</organism>
<keyword evidence="7" id="KW-1185">Reference proteome</keyword>
<dbReference type="CDD" id="cd01185">
    <property type="entry name" value="INTN1_C_like"/>
    <property type="match status" value="1"/>
</dbReference>
<dbReference type="GO" id="GO:0015074">
    <property type="term" value="P:DNA integration"/>
    <property type="evidence" value="ECO:0007669"/>
    <property type="project" value="InterPro"/>
</dbReference>
<keyword evidence="2" id="KW-0238">DNA-binding</keyword>
<dbReference type="STRING" id="1391627.SAMN05216464_1245"/>
<sequence length="405" mass="46810">MKTKFSLLFYIRKPKNYVSGPMPIWVRITVNGKRSETPSGRECEPAQWNSAAGRQKGTKEEVKSFNAYLDDLQSKVYEAYRQLTETDVLITAETIRNKFMGKTEKPRSLIAIFTEHNQKMEALLGKEYTKGTLCRYKTSLKHTQNFLKWKYNLTDIDIKQVDHAFITEYEFYLRSERKCANNSAVKYIKNFGKIIRICLANRWLTYNPFLNYKNKIKTVDRVYLTTEELQEMAVKDMATDRLTQVRDIFLFCCFTGLAYADVKKLRRWEIVTGVDGEKWLSINRLKTDVPSRIPLLPAAMTLIQRYADHPHCENSGRVLPVLSNQKMNSYLKEIADVCGINKPITFHIARHTFATTVTLLNGVPIETVSKMLGHTNIQTTQHYAKILDIKVGADMALLRQKYSAV</sequence>
<dbReference type="InterPro" id="IPR050090">
    <property type="entry name" value="Tyrosine_recombinase_XerCD"/>
</dbReference>
<comment type="similarity">
    <text evidence="1">Belongs to the 'phage' integrase family.</text>
</comment>
<dbReference type="Pfam" id="PF00589">
    <property type="entry name" value="Phage_integrase"/>
    <property type="match status" value="1"/>
</dbReference>
<name>A0A1G7N007_9SPHI</name>
<protein>
    <submittedName>
        <fullName evidence="6">Site-specific recombinase XerD</fullName>
    </submittedName>
</protein>
<dbReference type="EMBL" id="FNAI01000024">
    <property type="protein sequence ID" value="SDF67292.1"/>
    <property type="molecule type" value="Genomic_DNA"/>
</dbReference>
<evidence type="ECO:0000256" key="1">
    <source>
        <dbReference type="ARBA" id="ARBA00008857"/>
    </source>
</evidence>
<evidence type="ECO:0000313" key="6">
    <source>
        <dbReference type="EMBL" id="SDF67292.1"/>
    </source>
</evidence>
<dbReference type="RefSeq" id="WP_091157039.1">
    <property type="nucleotide sequence ID" value="NZ_FNAI01000024.1"/>
</dbReference>
<dbReference type="InterPro" id="IPR035386">
    <property type="entry name" value="Arm-DNA-bind_5"/>
</dbReference>
<evidence type="ECO:0000259" key="5">
    <source>
        <dbReference type="PROSITE" id="PS51898"/>
    </source>
</evidence>
<accession>A0A1G7N007</accession>
<dbReference type="InterPro" id="IPR002104">
    <property type="entry name" value="Integrase_catalytic"/>
</dbReference>
<dbReference type="InterPro" id="IPR025269">
    <property type="entry name" value="SAM-like_dom"/>
</dbReference>
<dbReference type="GO" id="GO:0006310">
    <property type="term" value="P:DNA recombination"/>
    <property type="evidence" value="ECO:0007669"/>
    <property type="project" value="UniProtKB-KW"/>
</dbReference>
<dbReference type="Proteomes" id="UP000199072">
    <property type="component" value="Unassembled WGS sequence"/>
</dbReference>
<dbReference type="Pfam" id="PF13102">
    <property type="entry name" value="Phage_int_SAM_5"/>
    <property type="match status" value="1"/>
</dbReference>
<evidence type="ECO:0000256" key="4">
    <source>
        <dbReference type="SAM" id="MobiDB-lite"/>
    </source>
</evidence>
<dbReference type="Pfam" id="PF17293">
    <property type="entry name" value="Arm-DNA-bind_5"/>
    <property type="match status" value="1"/>
</dbReference>
<evidence type="ECO:0000256" key="2">
    <source>
        <dbReference type="ARBA" id="ARBA00023125"/>
    </source>
</evidence>
<dbReference type="GO" id="GO:0003677">
    <property type="term" value="F:DNA binding"/>
    <property type="evidence" value="ECO:0007669"/>
    <property type="project" value="UniProtKB-KW"/>
</dbReference>
<feature type="region of interest" description="Disordered" evidence="4">
    <location>
        <begin position="36"/>
        <end position="57"/>
    </location>
</feature>